<dbReference type="EMBL" id="JAOQBH010000012">
    <property type="protein sequence ID" value="KAJ4128017.1"/>
    <property type="molecule type" value="Genomic_DNA"/>
</dbReference>
<accession>A0ABQ8R6Q6</accession>
<sequence length="250" mass="28330">MSYIWHKGEALESWISKLEGIRQIPSFLTPLPHGATLKNADAYNLIQPLRQFTAGIDNLAQGIQSADDDFDTFWRLGSASRMLGAFVRTHLESISAKRGESEKRRPEKDSFEAPWGAVVTAFVIYSQTILCVTEPVDPRLHKYTVTLFHQDMALYFSDSKTPKSPAFTLWLSVMGLVGCHTSSRDDEDMTIHPSTSFFQTAVRQQSKDMGISCWSQAIEALTEVTWPTTRDRSGFIQELWERSVLAQYQK</sequence>
<name>A0ABQ8R6Q6_FUSEQ</name>
<evidence type="ECO:0000313" key="2">
    <source>
        <dbReference type="Proteomes" id="UP001152024"/>
    </source>
</evidence>
<comment type="caution">
    <text evidence="1">The sequence shown here is derived from an EMBL/GenBank/DDBJ whole genome shotgun (WGS) entry which is preliminary data.</text>
</comment>
<proteinExistence type="predicted"/>
<reference evidence="1" key="1">
    <citation type="submission" date="2022-09" db="EMBL/GenBank/DDBJ databases">
        <title>Fusarium specimens isolated from Avocado Roots.</title>
        <authorList>
            <person name="Stajich J."/>
            <person name="Roper C."/>
            <person name="Heimlech-Rivalta G."/>
        </authorList>
    </citation>
    <scope>NUCLEOTIDE SEQUENCE</scope>
    <source>
        <strain evidence="1">CF00095</strain>
    </source>
</reference>
<organism evidence="1 2">
    <name type="scientific">Fusarium equiseti</name>
    <name type="common">Fusarium scirpi</name>
    <dbReference type="NCBI Taxonomy" id="61235"/>
    <lineage>
        <taxon>Eukaryota</taxon>
        <taxon>Fungi</taxon>
        <taxon>Dikarya</taxon>
        <taxon>Ascomycota</taxon>
        <taxon>Pezizomycotina</taxon>
        <taxon>Sordariomycetes</taxon>
        <taxon>Hypocreomycetidae</taxon>
        <taxon>Hypocreales</taxon>
        <taxon>Nectriaceae</taxon>
        <taxon>Fusarium</taxon>
        <taxon>Fusarium incarnatum-equiseti species complex</taxon>
    </lineage>
</organism>
<keyword evidence="2" id="KW-1185">Reference proteome</keyword>
<gene>
    <name evidence="1" type="ORF">NW768_008301</name>
</gene>
<evidence type="ECO:0008006" key="3">
    <source>
        <dbReference type="Google" id="ProtNLM"/>
    </source>
</evidence>
<protein>
    <recommendedName>
        <fullName evidence="3">Transcription factor</fullName>
    </recommendedName>
</protein>
<dbReference type="Proteomes" id="UP001152024">
    <property type="component" value="Unassembled WGS sequence"/>
</dbReference>
<evidence type="ECO:0000313" key="1">
    <source>
        <dbReference type="EMBL" id="KAJ4128017.1"/>
    </source>
</evidence>